<evidence type="ECO:0000313" key="2">
    <source>
        <dbReference type="EMBL" id="PJE98044.1"/>
    </source>
</evidence>
<dbReference type="EMBL" id="PGGW01000038">
    <property type="protein sequence ID" value="PJE98044.1"/>
    <property type="molecule type" value="Genomic_DNA"/>
</dbReference>
<dbReference type="Pfam" id="PF14273">
    <property type="entry name" value="DUF4360"/>
    <property type="match status" value="1"/>
</dbReference>
<protein>
    <submittedName>
        <fullName evidence="2">DUF4360 domain-containing protein</fullName>
    </submittedName>
</protein>
<evidence type="ECO:0000256" key="1">
    <source>
        <dbReference type="SAM" id="SignalP"/>
    </source>
</evidence>
<dbReference type="EMBL" id="PGGW01000008">
    <property type="protein sequence ID" value="PJF01870.1"/>
    <property type="molecule type" value="Genomic_DNA"/>
</dbReference>
<dbReference type="PANTHER" id="PTHR38847:SF1">
    <property type="entry name" value="PSEUDOURIDINE SYNTHASE RSUA_RLUA-LIKE DOMAIN-CONTAINING PROTEIN"/>
    <property type="match status" value="1"/>
</dbReference>
<evidence type="ECO:0000313" key="3">
    <source>
        <dbReference type="EMBL" id="PJF01870.1"/>
    </source>
</evidence>
<comment type="caution">
    <text evidence="2">The sequence shown here is derived from an EMBL/GenBank/DDBJ whole genome shotgun (WGS) entry which is preliminary data.</text>
</comment>
<dbReference type="AlphaFoldDB" id="A0A2M8M1G4"/>
<dbReference type="Proteomes" id="UP000230407">
    <property type="component" value="Unassembled WGS sequence"/>
</dbReference>
<feature type="signal peptide" evidence="1">
    <location>
        <begin position="1"/>
        <end position="26"/>
    </location>
</feature>
<name>A0A2M8M1G4_9ACTN</name>
<dbReference type="InterPro" id="IPR025649">
    <property type="entry name" value="DUF4360"/>
</dbReference>
<sequence length="210" mass="21741">MLGVLAAGGTVAALSASLLSPQAAPAETTAPPAGAAIEVATVNGSGCPAGTAGVTVSGRDSFTVTYDDYLVQVGPVATPTEFRKNCQISLEIAVPAGYTYAISGVQNRGYAYLQSGASALQQTTYYIQGSAGTVTTSQEFDGPYRSSWSSTDSLGSDELVWAPCGQRRNLNINTELRVYSGSSSRDAVSFMAMRSTSTAGSSFDIVWKQC</sequence>
<gene>
    <name evidence="3" type="ORF">CUT44_02035</name>
    <name evidence="2" type="ORF">CUT44_10295</name>
</gene>
<keyword evidence="4" id="KW-1185">Reference proteome</keyword>
<organism evidence="2 4">
    <name type="scientific">Streptomyces carminius</name>
    <dbReference type="NCBI Taxonomy" id="2665496"/>
    <lineage>
        <taxon>Bacteria</taxon>
        <taxon>Bacillati</taxon>
        <taxon>Actinomycetota</taxon>
        <taxon>Actinomycetes</taxon>
        <taxon>Kitasatosporales</taxon>
        <taxon>Streptomycetaceae</taxon>
        <taxon>Streptomyces</taxon>
    </lineage>
</organism>
<accession>A0A2M8M1G4</accession>
<feature type="chain" id="PRO_5015083195" evidence="1">
    <location>
        <begin position="27"/>
        <end position="210"/>
    </location>
</feature>
<evidence type="ECO:0000313" key="4">
    <source>
        <dbReference type="Proteomes" id="UP000230407"/>
    </source>
</evidence>
<proteinExistence type="predicted"/>
<dbReference type="RefSeq" id="WP_100200332.1">
    <property type="nucleotide sequence ID" value="NZ_PGGW01000008.1"/>
</dbReference>
<reference evidence="2 4" key="1">
    <citation type="submission" date="2017-11" db="EMBL/GenBank/DDBJ databases">
        <title>Streptomyces carmine sp. nov., a novel actinomycete isolated from Sophora alopecuroides in Xinjiang, China.</title>
        <authorList>
            <person name="Wang Y."/>
            <person name="Luo X."/>
            <person name="Wan C."/>
            <person name="Zhang L."/>
        </authorList>
    </citation>
    <scope>NUCLEOTIDE SEQUENCE [LARGE SCALE GENOMIC DNA]</scope>
    <source>
        <strain evidence="2 4">TRM SA0054</strain>
    </source>
</reference>
<dbReference type="PANTHER" id="PTHR38847">
    <property type="match status" value="1"/>
</dbReference>
<keyword evidence="1" id="KW-0732">Signal</keyword>